<feature type="region of interest" description="Disordered" evidence="2">
    <location>
        <begin position="1"/>
        <end position="24"/>
    </location>
</feature>
<evidence type="ECO:0000313" key="4">
    <source>
        <dbReference type="EMBL" id="EGG18846.1"/>
    </source>
</evidence>
<keyword evidence="1" id="KW-0175">Coiled coil</keyword>
<organism evidence="4 5">
    <name type="scientific">Cavenderia fasciculata</name>
    <name type="common">Slime mold</name>
    <name type="synonym">Dictyostelium fasciculatum</name>
    <dbReference type="NCBI Taxonomy" id="261658"/>
    <lineage>
        <taxon>Eukaryota</taxon>
        <taxon>Amoebozoa</taxon>
        <taxon>Evosea</taxon>
        <taxon>Eumycetozoa</taxon>
        <taxon>Dictyostelia</taxon>
        <taxon>Acytosteliales</taxon>
        <taxon>Cavenderiaceae</taxon>
        <taxon>Cavenderia</taxon>
    </lineage>
</organism>
<feature type="domain" description="T-SNARE coiled-coil homology" evidence="3">
    <location>
        <begin position="32"/>
        <end position="94"/>
    </location>
</feature>
<protein>
    <recommendedName>
        <fullName evidence="3">t-SNARE coiled-coil homology domain-containing protein</fullName>
    </recommendedName>
</protein>
<dbReference type="Proteomes" id="UP000007797">
    <property type="component" value="Unassembled WGS sequence"/>
</dbReference>
<dbReference type="Pfam" id="PF12352">
    <property type="entry name" value="V-SNARE_C"/>
    <property type="match status" value="1"/>
</dbReference>
<proteinExistence type="predicted"/>
<name>F4PZT2_CACFS</name>
<dbReference type="RefSeq" id="XP_004357308.1">
    <property type="nucleotide sequence ID" value="XM_004357252.1"/>
</dbReference>
<dbReference type="InterPro" id="IPR000727">
    <property type="entry name" value="T_SNARE_dom"/>
</dbReference>
<evidence type="ECO:0000256" key="2">
    <source>
        <dbReference type="SAM" id="MobiDB-lite"/>
    </source>
</evidence>
<dbReference type="PROSITE" id="PS50192">
    <property type="entry name" value="T_SNARE"/>
    <property type="match status" value="1"/>
</dbReference>
<evidence type="ECO:0000259" key="3">
    <source>
        <dbReference type="PROSITE" id="PS50192"/>
    </source>
</evidence>
<dbReference type="Gene3D" id="1.20.5.110">
    <property type="match status" value="1"/>
</dbReference>
<evidence type="ECO:0000256" key="1">
    <source>
        <dbReference type="SAM" id="Coils"/>
    </source>
</evidence>
<dbReference type="EMBL" id="GL883017">
    <property type="protein sequence ID" value="EGG18846.1"/>
    <property type="molecule type" value="Genomic_DNA"/>
</dbReference>
<keyword evidence="5" id="KW-1185">Reference proteome</keyword>
<feature type="compositionally biased region" description="Polar residues" evidence="2">
    <location>
        <begin position="1"/>
        <end position="17"/>
    </location>
</feature>
<dbReference type="KEGG" id="dfa:DFA_02585"/>
<accession>F4PZT2</accession>
<feature type="coiled-coil region" evidence="1">
    <location>
        <begin position="63"/>
        <end position="97"/>
    </location>
</feature>
<sequence length="103" mass="12055">MSKQPKQQRQIGSTVPQTDAKKEYNDTIKECKRIQEQDLKSLDCILVDIVEINRLGRETLEKMAQQNHQLHRVSTKIEQAEDNVDKADKLITRLSRRLRSILK</sequence>
<dbReference type="SUPFAM" id="SSF58038">
    <property type="entry name" value="SNARE fusion complex"/>
    <property type="match status" value="1"/>
</dbReference>
<dbReference type="AlphaFoldDB" id="F4PZT2"/>
<gene>
    <name evidence="4" type="ORF">DFA_02585</name>
</gene>
<reference evidence="5" key="1">
    <citation type="journal article" date="2011" name="Genome Res.">
        <title>Phylogeny-wide analysis of social amoeba genomes highlights ancient origins for complex intercellular communication.</title>
        <authorList>
            <person name="Heidel A.J."/>
            <person name="Lawal H.M."/>
            <person name="Felder M."/>
            <person name="Schilde C."/>
            <person name="Helps N.R."/>
            <person name="Tunggal B."/>
            <person name="Rivero F."/>
            <person name="John U."/>
            <person name="Schleicher M."/>
            <person name="Eichinger L."/>
            <person name="Platzer M."/>
            <person name="Noegel A.A."/>
            <person name="Schaap P."/>
            <person name="Gloeckner G."/>
        </authorList>
    </citation>
    <scope>NUCLEOTIDE SEQUENCE [LARGE SCALE GENOMIC DNA]</scope>
    <source>
        <strain evidence="5">SH3</strain>
    </source>
</reference>
<evidence type="ECO:0000313" key="5">
    <source>
        <dbReference type="Proteomes" id="UP000007797"/>
    </source>
</evidence>
<dbReference type="GeneID" id="14870960"/>